<dbReference type="PANTHER" id="PTHR43792">
    <property type="entry name" value="GNAT FAMILY, PUTATIVE (AFU_ORTHOLOGUE AFUA_3G00765)-RELATED-RELATED"/>
    <property type="match status" value="1"/>
</dbReference>
<dbReference type="InterPro" id="IPR051531">
    <property type="entry name" value="N-acetyltransferase"/>
</dbReference>
<sequence>MSTIVITTQPLLKKGTLHFPILTDRLIIRPLILSDLDAFHSLRIQPEAMAHSGQDGPDTNIGQTLAELEILMQPYPHTLAYCGVFLKNSDGYEGELIGDGGMWGLLSKETGWPVFGYKFKKEHWGLGYATEFATAYMQFWWGIDRTHVKTIVASCTVNQTDELQVVPEQMYAWTTKENKASQRVLHKVGFRSFEGLDNGLINWRLEKDSWFFFPVLSKLLSGQVISFGLSNPSTHST</sequence>
<dbReference type="PANTHER" id="PTHR43792:SF1">
    <property type="entry name" value="N-ACETYLTRANSFERASE DOMAIN-CONTAINING PROTEIN"/>
    <property type="match status" value="1"/>
</dbReference>
<dbReference type="Gene3D" id="3.40.630.30">
    <property type="match status" value="1"/>
</dbReference>
<accession>A0A3G2ZQF1</accession>
<dbReference type="AlphaFoldDB" id="A0A3G2ZQF1"/>
<reference evidence="2" key="1">
    <citation type="journal article" date="2018" name="Environ. Microbiol.">
        <title>Mitochondrial genome, comparative analysis and evolutionary insights into the entomopathogenic fungus Hirsutella thompsonii.</title>
        <authorList>
            <person name="Wang L."/>
            <person name="Zhang S."/>
            <person name="Li J.H."/>
            <person name="Zhang Y.J."/>
        </authorList>
    </citation>
    <scope>NUCLEOTIDE SEQUENCE</scope>
    <source>
        <strain evidence="2">ARSEF 1947</strain>
    </source>
</reference>
<name>A0A3G2ZQF1_HIRTH</name>
<dbReference type="GO" id="GO:0016747">
    <property type="term" value="F:acyltransferase activity, transferring groups other than amino-acyl groups"/>
    <property type="evidence" value="ECO:0007669"/>
    <property type="project" value="InterPro"/>
</dbReference>
<protein>
    <submittedName>
        <fullName evidence="2">N-acetyl-transferase</fullName>
    </submittedName>
</protein>
<geneLocation type="mitochondrion" evidence="2"/>
<evidence type="ECO:0000313" key="2">
    <source>
        <dbReference type="EMBL" id="AYP41351.1"/>
    </source>
</evidence>
<feature type="domain" description="N-acetyltransferase" evidence="1">
    <location>
        <begin position="25"/>
        <end position="191"/>
    </location>
</feature>
<dbReference type="Pfam" id="PF13302">
    <property type="entry name" value="Acetyltransf_3"/>
    <property type="match status" value="1"/>
</dbReference>
<gene>
    <name evidence="2" type="primary">orf237</name>
</gene>
<evidence type="ECO:0000259" key="1">
    <source>
        <dbReference type="Pfam" id="PF13302"/>
    </source>
</evidence>
<keyword evidence="2" id="KW-0808">Transferase</keyword>
<dbReference type="InterPro" id="IPR000182">
    <property type="entry name" value="GNAT_dom"/>
</dbReference>
<keyword evidence="2" id="KW-0496">Mitochondrion</keyword>
<proteinExistence type="predicted"/>
<dbReference type="EMBL" id="MH367296">
    <property type="protein sequence ID" value="AYP41351.1"/>
    <property type="molecule type" value="Genomic_DNA"/>
</dbReference>
<dbReference type="SUPFAM" id="SSF55729">
    <property type="entry name" value="Acyl-CoA N-acyltransferases (Nat)"/>
    <property type="match status" value="1"/>
</dbReference>
<organism evidence="2">
    <name type="scientific">Hirsutella thompsonii</name>
    <name type="common">Entomogenous fungus</name>
    <dbReference type="NCBI Taxonomy" id="42368"/>
    <lineage>
        <taxon>Eukaryota</taxon>
        <taxon>Fungi</taxon>
        <taxon>Dikarya</taxon>
        <taxon>Ascomycota</taxon>
        <taxon>Pezizomycotina</taxon>
        <taxon>Sordariomycetes</taxon>
        <taxon>Hypocreomycetidae</taxon>
        <taxon>Hypocreales</taxon>
        <taxon>Ophiocordycipitaceae</taxon>
        <taxon>Hirsutella</taxon>
    </lineage>
</organism>
<dbReference type="InterPro" id="IPR016181">
    <property type="entry name" value="Acyl_CoA_acyltransferase"/>
</dbReference>
<reference evidence="2" key="2">
    <citation type="submission" date="2018-05" db="EMBL/GenBank/DDBJ databases">
        <authorList>
            <person name="Zhang Y.-J."/>
        </authorList>
    </citation>
    <scope>NUCLEOTIDE SEQUENCE</scope>
    <source>
        <strain evidence="2">ARSEF 1947</strain>
    </source>
</reference>